<keyword evidence="2" id="KW-0808">Transferase</keyword>
<dbReference type="InterPro" id="IPR027417">
    <property type="entry name" value="P-loop_NTPase"/>
</dbReference>
<name>A0A1M6DRL4_9FIRM</name>
<dbReference type="STRING" id="1121420.SAMN02746098_04598"/>
<proteinExistence type="predicted"/>
<dbReference type="SUPFAM" id="SSF55729">
    <property type="entry name" value="Acyl-CoA N-acyltransferases (Nat)"/>
    <property type="match status" value="1"/>
</dbReference>
<evidence type="ECO:0000313" key="3">
    <source>
        <dbReference type="Proteomes" id="UP000183954"/>
    </source>
</evidence>
<dbReference type="PROSITE" id="PS51186">
    <property type="entry name" value="GNAT"/>
    <property type="match status" value="1"/>
</dbReference>
<evidence type="ECO:0000313" key="2">
    <source>
        <dbReference type="EMBL" id="SHI75887.1"/>
    </source>
</evidence>
<evidence type="ECO:0000259" key="1">
    <source>
        <dbReference type="PROSITE" id="PS51186"/>
    </source>
</evidence>
<dbReference type="Gene3D" id="3.40.50.300">
    <property type="entry name" value="P-loop containing nucleotide triphosphate hydrolases"/>
    <property type="match status" value="1"/>
</dbReference>
<dbReference type="GO" id="GO:0005524">
    <property type="term" value="F:ATP binding"/>
    <property type="evidence" value="ECO:0007669"/>
    <property type="project" value="InterPro"/>
</dbReference>
<feature type="domain" description="N-acetyltransferase" evidence="1">
    <location>
        <begin position="3"/>
        <end position="154"/>
    </location>
</feature>
<gene>
    <name evidence="2" type="ORF">SAMN02746098_04598</name>
</gene>
<dbReference type="GO" id="GO:0016887">
    <property type="term" value="F:ATP hydrolysis activity"/>
    <property type="evidence" value="ECO:0007669"/>
    <property type="project" value="InterPro"/>
</dbReference>
<dbReference type="InterPro" id="IPR000182">
    <property type="entry name" value="GNAT_dom"/>
</dbReference>
<dbReference type="InterPro" id="IPR016181">
    <property type="entry name" value="Acyl_CoA_acyltransferase"/>
</dbReference>
<keyword evidence="3" id="KW-1185">Reference proteome</keyword>
<dbReference type="EMBL" id="FQXJ01000024">
    <property type="protein sequence ID" value="SHI75887.1"/>
    <property type="molecule type" value="Genomic_DNA"/>
</dbReference>
<dbReference type="Proteomes" id="UP000183954">
    <property type="component" value="Unassembled WGS sequence"/>
</dbReference>
<dbReference type="Gene3D" id="3.40.630.30">
    <property type="match status" value="1"/>
</dbReference>
<dbReference type="CDD" id="cd00267">
    <property type="entry name" value="ABC_ATPase"/>
    <property type="match status" value="1"/>
</dbReference>
<sequence>MNTDFVNLTTENLVNEHLCCIIRSKKPHQGIDAKRQWLSDRLKDGHVFRKLNARATVFIEYAPLETAWVPIIGDNYYYLYCLWVSGSHKGKGYGKSLMEYCLADAKERGKSGICMLGAKKQKSWLSDQSFAKRFGFEVVDTTDNGYELLALSFDGTTPKFAQNVKNQVIENKELTIYYDMQCPYVYQNIEMIKQYCEMNDVPVSLIQMEILKFAQEKYSNGETTLQMLDDYIETDALYLLDEPEVSLSPANQTLLAEKINEMSRFLGCQFIISTHSPFMLATLYAKIYNLDSRELEVVNWADLENVRYFYDFFQRHKNKFK</sequence>
<accession>A0A1M6DRL4</accession>
<dbReference type="Pfam" id="PF00583">
    <property type="entry name" value="Acetyltransf_1"/>
    <property type="match status" value="1"/>
</dbReference>
<dbReference type="GO" id="GO:0016747">
    <property type="term" value="F:acyltransferase activity, transferring groups other than amino-acyl groups"/>
    <property type="evidence" value="ECO:0007669"/>
    <property type="project" value="InterPro"/>
</dbReference>
<dbReference type="InterPro" id="IPR003959">
    <property type="entry name" value="ATPase_AAA_core"/>
</dbReference>
<dbReference type="OrthoDB" id="3172674at2"/>
<protein>
    <submittedName>
        <fullName evidence="2">Acetyltransferase (GNAT) family protein</fullName>
    </submittedName>
</protein>
<organism evidence="2 3">
    <name type="scientific">Desulfosporosinus lacus DSM 15449</name>
    <dbReference type="NCBI Taxonomy" id="1121420"/>
    <lineage>
        <taxon>Bacteria</taxon>
        <taxon>Bacillati</taxon>
        <taxon>Bacillota</taxon>
        <taxon>Clostridia</taxon>
        <taxon>Eubacteriales</taxon>
        <taxon>Desulfitobacteriaceae</taxon>
        <taxon>Desulfosporosinus</taxon>
    </lineage>
</organism>
<reference evidence="3" key="1">
    <citation type="submission" date="2016-11" db="EMBL/GenBank/DDBJ databases">
        <authorList>
            <person name="Varghese N."/>
            <person name="Submissions S."/>
        </authorList>
    </citation>
    <scope>NUCLEOTIDE SEQUENCE [LARGE SCALE GENOMIC DNA]</scope>
    <source>
        <strain evidence="3">DSM 15449</strain>
    </source>
</reference>
<dbReference type="AlphaFoldDB" id="A0A1M6DRL4"/>
<dbReference type="RefSeq" id="WP_073032495.1">
    <property type="nucleotide sequence ID" value="NZ_FQXJ01000024.1"/>
</dbReference>
<dbReference type="CDD" id="cd04301">
    <property type="entry name" value="NAT_SF"/>
    <property type="match status" value="1"/>
</dbReference>
<dbReference type="Pfam" id="PF13304">
    <property type="entry name" value="AAA_21"/>
    <property type="match status" value="1"/>
</dbReference>
<dbReference type="SUPFAM" id="SSF52540">
    <property type="entry name" value="P-loop containing nucleoside triphosphate hydrolases"/>
    <property type="match status" value="1"/>
</dbReference>